<name>A0AAW2HZH0_9NEOP</name>
<feature type="compositionally biased region" description="Polar residues" evidence="2">
    <location>
        <begin position="144"/>
        <end position="163"/>
    </location>
</feature>
<keyword evidence="1" id="KW-0727">SH2 domain</keyword>
<evidence type="ECO:0000313" key="4">
    <source>
        <dbReference type="EMBL" id="KAL0274837.1"/>
    </source>
</evidence>
<dbReference type="InterPro" id="IPR036860">
    <property type="entry name" value="SH2_dom_sf"/>
</dbReference>
<protein>
    <recommendedName>
        <fullName evidence="3">SH2 domain-containing protein</fullName>
    </recommendedName>
</protein>
<dbReference type="PANTHER" id="PTHR15832">
    <property type="entry name" value="SHC (SRC HOMOLOGY DOMAIN C-TERMINAL) ADAPTOR HOMOLOG"/>
    <property type="match status" value="1"/>
</dbReference>
<dbReference type="Gene3D" id="3.30.505.10">
    <property type="entry name" value="SH2 domain"/>
    <property type="match status" value="1"/>
</dbReference>
<proteinExistence type="predicted"/>
<dbReference type="PROSITE" id="PS50001">
    <property type="entry name" value="SH2"/>
    <property type="match status" value="1"/>
</dbReference>
<feature type="domain" description="SH2" evidence="3">
    <location>
        <begin position="292"/>
        <end position="373"/>
    </location>
</feature>
<feature type="compositionally biased region" description="Pro residues" evidence="2">
    <location>
        <begin position="262"/>
        <end position="272"/>
    </location>
</feature>
<evidence type="ECO:0000256" key="1">
    <source>
        <dbReference type="PROSITE-ProRule" id="PRU00191"/>
    </source>
</evidence>
<dbReference type="SMART" id="SM00252">
    <property type="entry name" value="SH2"/>
    <property type="match status" value="1"/>
</dbReference>
<dbReference type="EMBL" id="JARGDH010000002">
    <property type="protein sequence ID" value="KAL0274837.1"/>
    <property type="molecule type" value="Genomic_DNA"/>
</dbReference>
<dbReference type="PANTHER" id="PTHR15832:SF2">
    <property type="entry name" value="SH2 DOMAIN-CONTAINING PROTEIN"/>
    <property type="match status" value="1"/>
</dbReference>
<dbReference type="SUPFAM" id="SSF55550">
    <property type="entry name" value="SH2 domain"/>
    <property type="match status" value="1"/>
</dbReference>
<comment type="caution">
    <text evidence="4">The sequence shown here is derived from an EMBL/GenBank/DDBJ whole genome shotgun (WGS) entry which is preliminary data.</text>
</comment>
<dbReference type="Pfam" id="PF00017">
    <property type="entry name" value="SH2"/>
    <property type="match status" value="1"/>
</dbReference>
<evidence type="ECO:0000259" key="3">
    <source>
        <dbReference type="PROSITE" id="PS50001"/>
    </source>
</evidence>
<sequence>MRIMGRLGHHKSGASSRPFLRVHYRKLVEDYSDGTSPAAPLPEYFSYCCCRCGHTQKVKAEELNSIVGNAFRMAYAAQLQRQPTFQEVIASQLQDSPGSGLWSKNLSPVEMNVTLSDSPTLRLLGGKDPPKSIPGLKTVHDTVPDSNQSTPSSDESNSPTELNSYKRIAEKPPLIKRLAMGLTNNERTEDSRPLVTPSPASPVRRPLSGGYVNEAVTESDCNKIPTKQIDIDSSRLSQSSTDQETKSKRISQISSSSSGSCPPGPTPPPPPPERTDSLTGRAEEGELRAAPWFQAGIPREITLEVLGQEPVGAFMVRESISKPGCYALSLRVPRDFQPSGIAHYLIMRTAKGYKIKGFTKEFTTLTALITHHSVMPELLPCPLSLSRFNASFTQSDSGRDFADIDSDPDYDTLADFRRMMADLNV</sequence>
<gene>
    <name evidence="4" type="ORF">PYX00_002867</name>
</gene>
<dbReference type="InterPro" id="IPR000980">
    <property type="entry name" value="SH2"/>
</dbReference>
<dbReference type="CDD" id="cd00173">
    <property type="entry name" value="SH2"/>
    <property type="match status" value="1"/>
</dbReference>
<accession>A0AAW2HZH0</accession>
<feature type="region of interest" description="Disordered" evidence="2">
    <location>
        <begin position="119"/>
        <end position="278"/>
    </location>
</feature>
<evidence type="ECO:0000256" key="2">
    <source>
        <dbReference type="SAM" id="MobiDB-lite"/>
    </source>
</evidence>
<organism evidence="4">
    <name type="scientific">Menopon gallinae</name>
    <name type="common">poultry shaft louse</name>
    <dbReference type="NCBI Taxonomy" id="328185"/>
    <lineage>
        <taxon>Eukaryota</taxon>
        <taxon>Metazoa</taxon>
        <taxon>Ecdysozoa</taxon>
        <taxon>Arthropoda</taxon>
        <taxon>Hexapoda</taxon>
        <taxon>Insecta</taxon>
        <taxon>Pterygota</taxon>
        <taxon>Neoptera</taxon>
        <taxon>Paraneoptera</taxon>
        <taxon>Psocodea</taxon>
        <taxon>Troctomorpha</taxon>
        <taxon>Phthiraptera</taxon>
        <taxon>Amblycera</taxon>
        <taxon>Menoponidae</taxon>
        <taxon>Menopon</taxon>
    </lineage>
</organism>
<dbReference type="PRINTS" id="PR00401">
    <property type="entry name" value="SH2DOMAIN"/>
</dbReference>
<dbReference type="AlphaFoldDB" id="A0AAW2HZH0"/>
<reference evidence="4" key="1">
    <citation type="journal article" date="2024" name="Gigascience">
        <title>Chromosome-level genome of the poultry shaft louse Menopon gallinae provides insight into the host-switching and adaptive evolution of parasitic lice.</title>
        <authorList>
            <person name="Xu Y."/>
            <person name="Ma L."/>
            <person name="Liu S."/>
            <person name="Liang Y."/>
            <person name="Liu Q."/>
            <person name="He Z."/>
            <person name="Tian L."/>
            <person name="Duan Y."/>
            <person name="Cai W."/>
            <person name="Li H."/>
            <person name="Song F."/>
        </authorList>
    </citation>
    <scope>NUCLEOTIDE SEQUENCE</scope>
    <source>
        <strain evidence="4">Cailab_2023a</strain>
    </source>
</reference>